<dbReference type="RefSeq" id="WP_305990315.1">
    <property type="nucleotide sequence ID" value="NZ_JAVAMP010000001.1"/>
</dbReference>
<accession>A0ABT9IUN7</accession>
<protein>
    <submittedName>
        <fullName evidence="2">DUF2249 domain-containing protein</fullName>
    </submittedName>
</protein>
<gene>
    <name evidence="2" type="ORF">Q5Y73_02795</name>
</gene>
<evidence type="ECO:0000259" key="1">
    <source>
        <dbReference type="Pfam" id="PF10006"/>
    </source>
</evidence>
<proteinExistence type="predicted"/>
<sequence length="85" mass="9898">MKEQLKQEGKKIVELDVRVDLKNKLDPFKKIMEAVKSVGPNDLFILHATFKPVPLFKVMKSKGFQHQAEQMDEKHWKITFSKSGE</sequence>
<dbReference type="EMBL" id="JAVAMP010000001">
    <property type="protein sequence ID" value="MDP5273022.1"/>
    <property type="molecule type" value="Genomic_DNA"/>
</dbReference>
<keyword evidence="3" id="KW-1185">Reference proteome</keyword>
<evidence type="ECO:0000313" key="2">
    <source>
        <dbReference type="EMBL" id="MDP5273022.1"/>
    </source>
</evidence>
<dbReference type="InterPro" id="IPR018720">
    <property type="entry name" value="DUF2249"/>
</dbReference>
<dbReference type="Pfam" id="PF10006">
    <property type="entry name" value="DUF2249"/>
    <property type="match status" value="1"/>
</dbReference>
<feature type="domain" description="DUF2249" evidence="1">
    <location>
        <begin position="14"/>
        <end position="82"/>
    </location>
</feature>
<reference evidence="2 3" key="1">
    <citation type="submission" date="2023-08" db="EMBL/GenBank/DDBJ databases">
        <authorList>
            <person name="Park J.-S."/>
        </authorList>
    </citation>
    <scope>NUCLEOTIDE SEQUENCE [LARGE SCALE GENOMIC DNA]</scope>
    <source>
        <strain evidence="2 3">2205SS18-9</strain>
    </source>
</reference>
<organism evidence="2 3">
    <name type="scientific">Chengkuizengella axinellae</name>
    <dbReference type="NCBI Taxonomy" id="3064388"/>
    <lineage>
        <taxon>Bacteria</taxon>
        <taxon>Bacillati</taxon>
        <taxon>Bacillota</taxon>
        <taxon>Bacilli</taxon>
        <taxon>Bacillales</taxon>
        <taxon>Paenibacillaceae</taxon>
        <taxon>Chengkuizengella</taxon>
    </lineage>
</organism>
<comment type="caution">
    <text evidence="2">The sequence shown here is derived from an EMBL/GenBank/DDBJ whole genome shotgun (WGS) entry which is preliminary data.</text>
</comment>
<evidence type="ECO:0000313" key="3">
    <source>
        <dbReference type="Proteomes" id="UP001231941"/>
    </source>
</evidence>
<dbReference type="Proteomes" id="UP001231941">
    <property type="component" value="Unassembled WGS sequence"/>
</dbReference>
<name>A0ABT9IUN7_9BACL</name>